<dbReference type="EMBL" id="CP133615">
    <property type="protein sequence ID" value="WMV24985.1"/>
    <property type="molecule type" value="Genomic_DNA"/>
</dbReference>
<protein>
    <recommendedName>
        <fullName evidence="1">Tf2-1-like SH3-like domain-containing protein</fullName>
    </recommendedName>
</protein>
<dbReference type="InterPro" id="IPR056924">
    <property type="entry name" value="SH3_Tf2-1"/>
</dbReference>
<name>A0AAF0TSZ7_SOLVR</name>
<evidence type="ECO:0000259" key="1">
    <source>
        <dbReference type="Pfam" id="PF24626"/>
    </source>
</evidence>
<dbReference type="PANTHER" id="PTHR46148:SF57">
    <property type="entry name" value="OS12G0499874 PROTEIN"/>
    <property type="match status" value="1"/>
</dbReference>
<dbReference type="Pfam" id="PF24626">
    <property type="entry name" value="SH3_Tf2-1"/>
    <property type="match status" value="1"/>
</dbReference>
<dbReference type="AlphaFoldDB" id="A0AAF0TSZ7"/>
<sequence length="110" mass="12814">MKDVMTFIKKGKLSPYYVSPYQILRRVGKVAYKLKLHCDLALVYLVFIFVEKCVGDQTSIVPFKSLGLKESLSYEEVPIEILDRQVRKLRNREVPFMKVRCRNQLVNGST</sequence>
<dbReference type="Proteomes" id="UP001234989">
    <property type="component" value="Chromosome 4"/>
</dbReference>
<gene>
    <name evidence="2" type="ORF">MTR67_018370</name>
</gene>
<reference evidence="2" key="1">
    <citation type="submission" date="2023-08" db="EMBL/GenBank/DDBJ databases">
        <title>A de novo genome assembly of Solanum verrucosum Schlechtendal, a Mexican diploid species geographically isolated from the other diploid A-genome species in potato relatives.</title>
        <authorList>
            <person name="Hosaka K."/>
        </authorList>
    </citation>
    <scope>NUCLEOTIDE SEQUENCE</scope>
    <source>
        <tissue evidence="2">Young leaves</tissue>
    </source>
</reference>
<organism evidence="2 3">
    <name type="scientific">Solanum verrucosum</name>
    <dbReference type="NCBI Taxonomy" id="315347"/>
    <lineage>
        <taxon>Eukaryota</taxon>
        <taxon>Viridiplantae</taxon>
        <taxon>Streptophyta</taxon>
        <taxon>Embryophyta</taxon>
        <taxon>Tracheophyta</taxon>
        <taxon>Spermatophyta</taxon>
        <taxon>Magnoliopsida</taxon>
        <taxon>eudicotyledons</taxon>
        <taxon>Gunneridae</taxon>
        <taxon>Pentapetalae</taxon>
        <taxon>asterids</taxon>
        <taxon>lamiids</taxon>
        <taxon>Solanales</taxon>
        <taxon>Solanaceae</taxon>
        <taxon>Solanoideae</taxon>
        <taxon>Solaneae</taxon>
        <taxon>Solanum</taxon>
    </lineage>
</organism>
<evidence type="ECO:0000313" key="2">
    <source>
        <dbReference type="EMBL" id="WMV24985.1"/>
    </source>
</evidence>
<keyword evidence="3" id="KW-1185">Reference proteome</keyword>
<dbReference type="PANTHER" id="PTHR46148">
    <property type="entry name" value="CHROMO DOMAIN-CONTAINING PROTEIN"/>
    <property type="match status" value="1"/>
</dbReference>
<evidence type="ECO:0000313" key="3">
    <source>
        <dbReference type="Proteomes" id="UP001234989"/>
    </source>
</evidence>
<feature type="domain" description="Tf2-1-like SH3-like" evidence="1">
    <location>
        <begin position="5"/>
        <end position="47"/>
    </location>
</feature>
<proteinExistence type="predicted"/>
<accession>A0AAF0TSZ7</accession>